<dbReference type="InterPro" id="IPR038765">
    <property type="entry name" value="Papain-like_cys_pep_sf"/>
</dbReference>
<dbReference type="Proteomes" id="UP000187283">
    <property type="component" value="Unassembled WGS sequence"/>
</dbReference>
<organism evidence="9 10">
    <name type="scientific">Smittium culicis</name>
    <dbReference type="NCBI Taxonomy" id="133412"/>
    <lineage>
        <taxon>Eukaryota</taxon>
        <taxon>Fungi</taxon>
        <taxon>Fungi incertae sedis</taxon>
        <taxon>Zoopagomycota</taxon>
        <taxon>Kickxellomycotina</taxon>
        <taxon>Harpellomycetes</taxon>
        <taxon>Harpellales</taxon>
        <taxon>Legeriomycetaceae</taxon>
        <taxon>Smittium</taxon>
    </lineage>
</organism>
<evidence type="ECO:0000256" key="2">
    <source>
        <dbReference type="ARBA" id="ARBA00022670"/>
    </source>
</evidence>
<keyword evidence="5 6" id="KW-0788">Thiol protease</keyword>
<dbReference type="InterPro" id="IPR018200">
    <property type="entry name" value="USP_CS"/>
</dbReference>
<evidence type="ECO:0000313" key="10">
    <source>
        <dbReference type="Proteomes" id="UP000187283"/>
    </source>
</evidence>
<dbReference type="OrthoDB" id="429671at2759"/>
<dbReference type="SUPFAM" id="SSF54001">
    <property type="entry name" value="Cysteine proteinases"/>
    <property type="match status" value="1"/>
</dbReference>
<dbReference type="CDD" id="cd02257">
    <property type="entry name" value="Peptidase_C19"/>
    <property type="match status" value="1"/>
</dbReference>
<dbReference type="EC" id="3.4.19.12" evidence="6"/>
<evidence type="ECO:0000313" key="9">
    <source>
        <dbReference type="EMBL" id="OMJ25227.1"/>
    </source>
</evidence>
<accession>A0A1R1YE99</accession>
<feature type="compositionally biased region" description="Polar residues" evidence="7">
    <location>
        <begin position="262"/>
        <end position="276"/>
    </location>
</feature>
<comment type="caution">
    <text evidence="9">The sequence shown here is derived from an EMBL/GenBank/DDBJ whole genome shotgun (WGS) entry which is preliminary data.</text>
</comment>
<evidence type="ECO:0000256" key="6">
    <source>
        <dbReference type="RuleBase" id="RU366025"/>
    </source>
</evidence>
<dbReference type="Pfam" id="PF00443">
    <property type="entry name" value="UCH"/>
    <property type="match status" value="1"/>
</dbReference>
<evidence type="ECO:0000256" key="5">
    <source>
        <dbReference type="ARBA" id="ARBA00022807"/>
    </source>
</evidence>
<protein>
    <recommendedName>
        <fullName evidence="6">Ubiquitin carboxyl-terminal hydrolase</fullName>
        <ecNumber evidence="6">3.4.19.12</ecNumber>
    </recommendedName>
</protein>
<comment type="similarity">
    <text evidence="6">Belongs to the peptidase C19 family.</text>
</comment>
<feature type="region of interest" description="Disordered" evidence="7">
    <location>
        <begin position="255"/>
        <end position="276"/>
    </location>
</feature>
<dbReference type="PROSITE" id="PS00973">
    <property type="entry name" value="USP_2"/>
    <property type="match status" value="1"/>
</dbReference>
<evidence type="ECO:0000256" key="1">
    <source>
        <dbReference type="ARBA" id="ARBA00000707"/>
    </source>
</evidence>
<dbReference type="PANTHER" id="PTHR24006:SF687">
    <property type="entry name" value="UBIQUITIN CARBOXYL-TERMINAL HYDROLASE 10"/>
    <property type="match status" value="1"/>
</dbReference>
<keyword evidence="10" id="KW-1185">Reference proteome</keyword>
<dbReference type="InterPro" id="IPR050164">
    <property type="entry name" value="Peptidase_C19"/>
</dbReference>
<dbReference type="GO" id="GO:0005829">
    <property type="term" value="C:cytosol"/>
    <property type="evidence" value="ECO:0007669"/>
    <property type="project" value="TreeGrafter"/>
</dbReference>
<dbReference type="PROSITE" id="PS00972">
    <property type="entry name" value="USP_1"/>
    <property type="match status" value="1"/>
</dbReference>
<dbReference type="PANTHER" id="PTHR24006">
    <property type="entry name" value="UBIQUITIN CARBOXYL-TERMINAL HYDROLASE"/>
    <property type="match status" value="1"/>
</dbReference>
<dbReference type="Gene3D" id="3.90.70.10">
    <property type="entry name" value="Cysteine proteinases"/>
    <property type="match status" value="1"/>
</dbReference>
<dbReference type="GO" id="GO:0006508">
    <property type="term" value="P:proteolysis"/>
    <property type="evidence" value="ECO:0007669"/>
    <property type="project" value="UniProtKB-KW"/>
</dbReference>
<evidence type="ECO:0000259" key="8">
    <source>
        <dbReference type="PROSITE" id="PS50235"/>
    </source>
</evidence>
<keyword evidence="2 6" id="KW-0645">Protease</keyword>
<evidence type="ECO:0000256" key="3">
    <source>
        <dbReference type="ARBA" id="ARBA00022786"/>
    </source>
</evidence>
<gene>
    <name evidence="9" type="ORF">AYI70_g1029</name>
</gene>
<name>A0A1R1YE99_9FUNG</name>
<dbReference type="AlphaFoldDB" id="A0A1R1YE99"/>
<dbReference type="InterPro" id="IPR028889">
    <property type="entry name" value="USP"/>
</dbReference>
<keyword evidence="4 6" id="KW-0378">Hydrolase</keyword>
<comment type="catalytic activity">
    <reaction evidence="1 6">
        <text>Thiol-dependent hydrolysis of ester, thioester, amide, peptide and isopeptide bonds formed by the C-terminal Gly of ubiquitin (a 76-residue protein attached to proteins as an intracellular targeting signal).</text>
        <dbReference type="EC" id="3.4.19.12"/>
    </reaction>
</comment>
<dbReference type="EMBL" id="LSSN01000202">
    <property type="protein sequence ID" value="OMJ25227.1"/>
    <property type="molecule type" value="Genomic_DNA"/>
</dbReference>
<dbReference type="GO" id="GO:0016579">
    <property type="term" value="P:protein deubiquitination"/>
    <property type="evidence" value="ECO:0007669"/>
    <property type="project" value="InterPro"/>
</dbReference>
<evidence type="ECO:0000256" key="7">
    <source>
        <dbReference type="SAM" id="MobiDB-lite"/>
    </source>
</evidence>
<reference evidence="9 10" key="1">
    <citation type="submission" date="2017-01" db="EMBL/GenBank/DDBJ databases">
        <authorList>
            <person name="Mah S.A."/>
            <person name="Swanson W.J."/>
            <person name="Moy G.W."/>
            <person name="Vacquier V.D."/>
        </authorList>
    </citation>
    <scope>NUCLEOTIDE SEQUENCE [LARGE SCALE GENOMIC DNA]</scope>
    <source>
        <strain evidence="9 10">GSMNP</strain>
    </source>
</reference>
<evidence type="ECO:0000256" key="4">
    <source>
        <dbReference type="ARBA" id="ARBA00022801"/>
    </source>
</evidence>
<dbReference type="PROSITE" id="PS50235">
    <property type="entry name" value="USP_3"/>
    <property type="match status" value="1"/>
</dbReference>
<sequence>MGDNPNVVYLFDDHSVLKEYEDLKQTFSQYPVYLPINSRDQWKDSNSALDIKIPAQKNPPSSWASLLRSKDYVPPTTTTKISTNTSSSKSKKKKSLKDLLIKWSLKKNHVLFKPRGLENTGNMCFMNVVLQVLVYCDYFYSLLIDIQKTVAFRFNSSIPLIESLIMFVKEFKPVTDSFEINEFDPPFVPTYVYDALRKKKIFQTSRGQQEDAQEFLGHLINGMHDELLHVLNTEKDGATKQNNSLGFASPINSLSPERESAAGSNNALIPPTSSTWQEVGKKNKTGITRSVEFAQTPISSIFGGYMRSELKIPGSKTSITIEPFQNLAIDISSPEVSDLDDALGSLFSPEVIEGYTNSSGVVVNATKQQFLDEAPNVLFIILNRVVYTPELGIHKLNKFISYSKNLTIPKKWISPPKRSKSSDVHYTLSSVLYHHGLLASGGHYTCDVNRRPDEWLRFDDTEILNDLSLKEVLSEKEDRNAYVLVYTKE</sequence>
<dbReference type="STRING" id="133412.A0A1R1YE99"/>
<feature type="domain" description="USP" evidence="8">
    <location>
        <begin position="115"/>
        <end position="489"/>
    </location>
</feature>
<keyword evidence="3 6" id="KW-0833">Ubl conjugation pathway</keyword>
<dbReference type="InterPro" id="IPR001394">
    <property type="entry name" value="Peptidase_C19_UCH"/>
</dbReference>
<proteinExistence type="inferred from homology"/>
<dbReference type="GO" id="GO:0005634">
    <property type="term" value="C:nucleus"/>
    <property type="evidence" value="ECO:0007669"/>
    <property type="project" value="TreeGrafter"/>
</dbReference>
<dbReference type="GO" id="GO:0004843">
    <property type="term" value="F:cysteine-type deubiquitinase activity"/>
    <property type="evidence" value="ECO:0007669"/>
    <property type="project" value="UniProtKB-UniRule"/>
</dbReference>